<keyword evidence="3" id="KW-0597">Phosphoprotein</keyword>
<keyword evidence="17" id="KW-1185">Reference proteome</keyword>
<evidence type="ECO:0000313" key="17">
    <source>
        <dbReference type="Proteomes" id="UP000694547"/>
    </source>
</evidence>
<feature type="compositionally biased region" description="Basic residues" evidence="14">
    <location>
        <begin position="219"/>
        <end position="237"/>
    </location>
</feature>
<name>A0A8C8URT6_PERMB</name>
<dbReference type="FunFam" id="1.10.10.10:FF:000724">
    <property type="entry name" value="Histone H1-like protein in spermatids 1"/>
    <property type="match status" value="1"/>
</dbReference>
<dbReference type="Gene3D" id="1.10.10.10">
    <property type="entry name" value="Winged helix-like DNA-binding domain superfamily/Winged helix DNA-binding domain"/>
    <property type="match status" value="1"/>
</dbReference>
<dbReference type="InterPro" id="IPR036388">
    <property type="entry name" value="WH-like_DNA-bd_sf"/>
</dbReference>
<keyword evidence="1" id="KW-0158">Chromosome</keyword>
<reference evidence="16" key="3">
    <citation type="submission" date="2025-09" db="UniProtKB">
        <authorList>
            <consortium name="Ensembl"/>
        </authorList>
    </citation>
    <scope>IDENTIFICATION</scope>
</reference>
<dbReference type="GeneTree" id="ENSGT00730000111487"/>
<reference evidence="16" key="2">
    <citation type="submission" date="2025-08" db="UniProtKB">
        <authorList>
            <consortium name="Ensembl"/>
        </authorList>
    </citation>
    <scope>IDENTIFICATION</scope>
</reference>
<dbReference type="GO" id="GO:0000786">
    <property type="term" value="C:nucleosome"/>
    <property type="evidence" value="ECO:0007669"/>
    <property type="project" value="InterPro"/>
</dbReference>
<dbReference type="InterPro" id="IPR005818">
    <property type="entry name" value="Histone_H1/H5_H15"/>
</dbReference>
<evidence type="ECO:0000256" key="1">
    <source>
        <dbReference type="ARBA" id="ARBA00022454"/>
    </source>
</evidence>
<dbReference type="SMART" id="SM00526">
    <property type="entry name" value="H15"/>
    <property type="match status" value="1"/>
</dbReference>
<dbReference type="GO" id="GO:0006334">
    <property type="term" value="P:nucleosome assembly"/>
    <property type="evidence" value="ECO:0007669"/>
    <property type="project" value="InterPro"/>
</dbReference>
<accession>A0A8C8URT6</accession>
<evidence type="ECO:0000256" key="8">
    <source>
        <dbReference type="ARBA" id="ARBA00023125"/>
    </source>
</evidence>
<dbReference type="GO" id="GO:0030261">
    <property type="term" value="P:chromosome condensation"/>
    <property type="evidence" value="ECO:0007669"/>
    <property type="project" value="UniProtKB-ARBA"/>
</dbReference>
<keyword evidence="7" id="KW-0805">Transcription regulation</keyword>
<dbReference type="Ensembl" id="ENSPEMT00000038145.1">
    <property type="protein sequence ID" value="ENSPEMP00000034239.1"/>
    <property type="gene ID" value="ENSPEMG00000024353.1"/>
</dbReference>
<keyword evidence="5" id="KW-0156">Chromatin regulator</keyword>
<dbReference type="GO" id="GO:0007283">
    <property type="term" value="P:spermatogenesis"/>
    <property type="evidence" value="ECO:0007669"/>
    <property type="project" value="UniProtKB-KW"/>
</dbReference>
<protein>
    <recommendedName>
        <fullName evidence="12">Histone H1.9</fullName>
    </recommendedName>
    <alternativeName>
        <fullName evidence="13">Spermatid-specific linker histone H1-like protein</fullName>
    </alternativeName>
</protein>
<dbReference type="InterPro" id="IPR036390">
    <property type="entry name" value="WH_DNA-bd_sf"/>
</dbReference>
<comment type="function">
    <text evidence="11">DNA-binding protein that may be implicated in chromatin remodeling and/or transcriptional regulation during spermiogenesis, the process of spermatid maturation into spermatozoa.</text>
</comment>
<feature type="compositionally biased region" description="Basic residues" evidence="14">
    <location>
        <begin position="179"/>
        <end position="209"/>
    </location>
</feature>
<feature type="region of interest" description="Disordered" evidence="14">
    <location>
        <begin position="170"/>
        <end position="237"/>
    </location>
</feature>
<evidence type="ECO:0000256" key="13">
    <source>
        <dbReference type="ARBA" id="ARBA00081945"/>
    </source>
</evidence>
<keyword evidence="10" id="KW-0539">Nucleus</keyword>
<evidence type="ECO:0000313" key="16">
    <source>
        <dbReference type="Ensembl" id="ENSPEMP00000034239.1"/>
    </source>
</evidence>
<evidence type="ECO:0000256" key="10">
    <source>
        <dbReference type="ARBA" id="ARBA00023242"/>
    </source>
</evidence>
<evidence type="ECO:0000256" key="7">
    <source>
        <dbReference type="ARBA" id="ARBA00023015"/>
    </source>
</evidence>
<evidence type="ECO:0000256" key="9">
    <source>
        <dbReference type="ARBA" id="ARBA00023163"/>
    </source>
</evidence>
<organism evidence="16 17">
    <name type="scientific">Peromyscus maniculatus bairdii</name>
    <name type="common">Prairie deer mouse</name>
    <dbReference type="NCBI Taxonomy" id="230844"/>
    <lineage>
        <taxon>Eukaryota</taxon>
        <taxon>Metazoa</taxon>
        <taxon>Chordata</taxon>
        <taxon>Craniata</taxon>
        <taxon>Vertebrata</taxon>
        <taxon>Euteleostomi</taxon>
        <taxon>Mammalia</taxon>
        <taxon>Eutheria</taxon>
        <taxon>Euarchontoglires</taxon>
        <taxon>Glires</taxon>
        <taxon>Rodentia</taxon>
        <taxon>Myomorpha</taxon>
        <taxon>Muroidea</taxon>
        <taxon>Cricetidae</taxon>
        <taxon>Neotominae</taxon>
        <taxon>Peromyscus</taxon>
    </lineage>
</organism>
<evidence type="ECO:0000256" key="5">
    <source>
        <dbReference type="ARBA" id="ARBA00022853"/>
    </source>
</evidence>
<sequence length="237" mass="26743">QRHTSWHLAHQMSPLSHASELPKKRQWVCYDPHRILPTSQWPPEVIAEITSPAPEPTAQVCLSIQCPAVIPGRDAERHIAGVTIYSPKFCDDPSKSETGPYTCPQTVRKPSMSKVILRAVADKGLHRRVSLVALKKAVSTTGYNMAHNSWRFKRAVENLVKKGMLKQVTGKGASGSFRLGKKQAFKSKRKAKRRQRRQRRQKPRQRRSGPRQSLLGSGKSHKGLFKGVRRGARGRRH</sequence>
<evidence type="ECO:0000256" key="6">
    <source>
        <dbReference type="ARBA" id="ARBA00022871"/>
    </source>
</evidence>
<dbReference type="GO" id="GO:0030154">
    <property type="term" value="P:cell differentiation"/>
    <property type="evidence" value="ECO:0007669"/>
    <property type="project" value="UniProtKB-KW"/>
</dbReference>
<dbReference type="AlphaFoldDB" id="A0A8C8URT6"/>
<keyword evidence="8" id="KW-0238">DNA-binding</keyword>
<dbReference type="Pfam" id="PF00538">
    <property type="entry name" value="Linker_histone"/>
    <property type="match status" value="1"/>
</dbReference>
<dbReference type="PROSITE" id="PS51504">
    <property type="entry name" value="H15"/>
    <property type="match status" value="1"/>
</dbReference>
<keyword evidence="2" id="KW-0217">Developmental protein</keyword>
<keyword evidence="9" id="KW-0804">Transcription</keyword>
<evidence type="ECO:0000256" key="14">
    <source>
        <dbReference type="SAM" id="MobiDB-lite"/>
    </source>
</evidence>
<keyword evidence="6" id="KW-0744">Spermatogenesis</keyword>
<evidence type="ECO:0000259" key="15">
    <source>
        <dbReference type="PROSITE" id="PS51504"/>
    </source>
</evidence>
<dbReference type="SUPFAM" id="SSF46785">
    <property type="entry name" value="Winged helix' DNA-binding domain"/>
    <property type="match status" value="1"/>
</dbReference>
<feature type="domain" description="H15" evidence="15">
    <location>
        <begin position="108"/>
        <end position="181"/>
    </location>
</feature>
<evidence type="ECO:0000256" key="4">
    <source>
        <dbReference type="ARBA" id="ARBA00022782"/>
    </source>
</evidence>
<reference evidence="16 17" key="1">
    <citation type="submission" date="2018-10" db="EMBL/GenBank/DDBJ databases">
        <title>Improved assembly of the deer mouse Peromyscus maniculatus genome.</title>
        <authorList>
            <person name="Lassance J.-M."/>
            <person name="Hoekstra H.E."/>
        </authorList>
    </citation>
    <scope>NUCLEOTIDE SEQUENCE [LARGE SCALE GENOMIC DNA]</scope>
</reference>
<evidence type="ECO:0000256" key="11">
    <source>
        <dbReference type="ARBA" id="ARBA00055987"/>
    </source>
</evidence>
<keyword evidence="4" id="KW-0221">Differentiation</keyword>
<dbReference type="Proteomes" id="UP000694547">
    <property type="component" value="Chromosome 8"/>
</dbReference>
<dbReference type="GO" id="GO:0003677">
    <property type="term" value="F:DNA binding"/>
    <property type="evidence" value="ECO:0007669"/>
    <property type="project" value="UniProtKB-KW"/>
</dbReference>
<evidence type="ECO:0000256" key="3">
    <source>
        <dbReference type="ARBA" id="ARBA00022553"/>
    </source>
</evidence>
<evidence type="ECO:0000256" key="12">
    <source>
        <dbReference type="ARBA" id="ARBA00073461"/>
    </source>
</evidence>
<proteinExistence type="predicted"/>
<evidence type="ECO:0000256" key="2">
    <source>
        <dbReference type="ARBA" id="ARBA00022473"/>
    </source>
</evidence>